<evidence type="ECO:0000256" key="1">
    <source>
        <dbReference type="ARBA" id="ARBA00022801"/>
    </source>
</evidence>
<dbReference type="Pfam" id="PF19190">
    <property type="entry name" value="BACON_2"/>
    <property type="match status" value="1"/>
</dbReference>
<dbReference type="Gene3D" id="1.20.58.2150">
    <property type="match status" value="1"/>
</dbReference>
<dbReference type="Proteomes" id="UP000319859">
    <property type="component" value="Unassembled WGS sequence"/>
</dbReference>
<protein>
    <submittedName>
        <fullName evidence="5">Glycosyl hydrolase family 115 (Putative glucuronidase)</fullName>
    </submittedName>
</protein>
<proteinExistence type="predicted"/>
<dbReference type="PANTHER" id="PTHR37842">
    <property type="match status" value="1"/>
</dbReference>
<dbReference type="Pfam" id="PF17829">
    <property type="entry name" value="GH115_C"/>
    <property type="match status" value="1"/>
</dbReference>
<dbReference type="InterPro" id="IPR031924">
    <property type="entry name" value="GH115"/>
</dbReference>
<dbReference type="SUPFAM" id="SSF55545">
    <property type="entry name" value="beta-N-acetylhexosaminidase-like domain"/>
    <property type="match status" value="1"/>
</dbReference>
<organism evidence="5 6">
    <name type="scientific">Nitrospirillum amazonense</name>
    <dbReference type="NCBI Taxonomy" id="28077"/>
    <lineage>
        <taxon>Bacteria</taxon>
        <taxon>Pseudomonadati</taxon>
        <taxon>Pseudomonadota</taxon>
        <taxon>Alphaproteobacteria</taxon>
        <taxon>Rhodospirillales</taxon>
        <taxon>Azospirillaceae</taxon>
        <taxon>Nitrospirillum</taxon>
    </lineage>
</organism>
<dbReference type="OrthoDB" id="8727830at2"/>
<dbReference type="InterPro" id="IPR024361">
    <property type="entry name" value="BACON"/>
</dbReference>
<dbReference type="InterPro" id="IPR041437">
    <property type="entry name" value="GH115_C"/>
</dbReference>
<dbReference type="Gene3D" id="3.30.379.10">
    <property type="entry name" value="Chitobiase/beta-hexosaminidase domain 2-like"/>
    <property type="match status" value="1"/>
</dbReference>
<feature type="signal peptide" evidence="2">
    <location>
        <begin position="1"/>
        <end position="27"/>
    </location>
</feature>
<evidence type="ECO:0000313" key="5">
    <source>
        <dbReference type="EMBL" id="TWB15441.1"/>
    </source>
</evidence>
<accession>A0A560F1F9</accession>
<evidence type="ECO:0000256" key="2">
    <source>
        <dbReference type="SAM" id="SignalP"/>
    </source>
</evidence>
<dbReference type="AlphaFoldDB" id="A0A560F1F9"/>
<keyword evidence="1 5" id="KW-0378">Hydrolase</keyword>
<feature type="domain" description="BACON" evidence="4">
    <location>
        <begin position="714"/>
        <end position="777"/>
    </location>
</feature>
<comment type="caution">
    <text evidence="5">The sequence shown here is derived from an EMBL/GenBank/DDBJ whole genome shotgun (WGS) entry which is preliminary data.</text>
</comment>
<evidence type="ECO:0000259" key="4">
    <source>
        <dbReference type="Pfam" id="PF19190"/>
    </source>
</evidence>
<dbReference type="EMBL" id="VITN01000014">
    <property type="protein sequence ID" value="TWB15441.1"/>
    <property type="molecule type" value="Genomic_DNA"/>
</dbReference>
<dbReference type="Gene3D" id="2.60.120.1620">
    <property type="match status" value="1"/>
</dbReference>
<feature type="chain" id="PRO_5021768405" evidence="2">
    <location>
        <begin position="28"/>
        <end position="965"/>
    </location>
</feature>
<gene>
    <name evidence="5" type="ORF">FBZ89_11434</name>
</gene>
<dbReference type="GO" id="GO:0005975">
    <property type="term" value="P:carbohydrate metabolic process"/>
    <property type="evidence" value="ECO:0007669"/>
    <property type="project" value="UniProtKB-ARBA"/>
</dbReference>
<dbReference type="RefSeq" id="WP_145751628.1">
    <property type="nucleotide sequence ID" value="NZ_VITN01000014.1"/>
</dbReference>
<sequence length="965" mass="105619">MKRFIRSLLLATATVTLAPSLTSTAWALGQPRYVEGQATPGGFAIVQGGVSARLHVDAQDYAGVQRAARDLAADIGKVTGVTPALGQDKDLGAMPILVGTLGHSPTIDKLAAEGKIDAGALKDKWEAFRIQVVANPAPGIASALVIAGSDKRGTIYGLYDVSEQIGVSPWAWWADVPVRHRDSLYVKAGTYGEDPAPVKYRGIFLNDEAPALTGWAREKFGGLNHQFYEHVFELILRLKGNYLWPAMWGNAFNEDDPLNPKIADEYGVVMGNSHHEPMLRSQQEWKRHGTGPWDYAQNGEVLRQFWSEGVRRNKDLESIVTIGMRGDGDMPMTGDAAAANTALLEKIVADQRKILAKEMNPDVTQIPQIWALYKEVQEYYEKGMRVPDDVTLLWCDDNWGDVRRLPTAEERKRPGGAGMYYHFDYVGDPRNYKWINTNSIPKVWEQMNLTLEYGADRVWIVNVGDLKPMELPIEFFLDYARNPGRWPKEKLPEFMAAWAEREFGPEHAAEIATLVTRYGMLISRRKPELLDANTFSLTDYREAERVVADYQDLVAKAEAIHQALPADARDAFFQLVLHPAKAAAQVTELYVAVGRNRLYADQGRASANAEAAKARALFQADADLAREYHALNGGKWDHMMDQTHIGYASWREPHTDIMPEVRELGLPAEAKLGVAVEGKTQAWPALDGKPVKDAAVLPDLDMANKPSRYIDIFNRGSKPFAYTAKASAPWIILSQAKGTVTQETRLQVAVDWAKAPAGTTPGSVTITGAGGSVTVHLRALNTPVPADGQPAFIAADGYVSMEAEHYTGKADAGGAAWQKIPNYGRTLSGLAPFPVTSASFAAGQGPRLDYRVYLPAAGPLTVQAIVGPTLNFVPGRGLRYAVAIDDEAPQVVDILAMNGVADWSKAVEDNARKPTSHHIVASAGYHTLHIWMVDPAVVLTKLVVDLGGVKPSYLGPPESARVAAR</sequence>
<reference evidence="5 6" key="1">
    <citation type="submission" date="2019-06" db="EMBL/GenBank/DDBJ databases">
        <title>Genomic Encyclopedia of Type Strains, Phase IV (KMG-V): Genome sequencing to study the core and pangenomes of soil and plant-associated prokaryotes.</title>
        <authorList>
            <person name="Whitman W."/>
        </authorList>
    </citation>
    <scope>NUCLEOTIDE SEQUENCE [LARGE SCALE GENOMIC DNA]</scope>
    <source>
        <strain evidence="5 6">BR 11880</strain>
    </source>
</reference>
<dbReference type="InterPro" id="IPR042301">
    <property type="entry name" value="GH115_sf"/>
</dbReference>
<keyword evidence="2" id="KW-0732">Signal</keyword>
<dbReference type="InterPro" id="IPR029018">
    <property type="entry name" value="Hex-like_dom2"/>
</dbReference>
<dbReference type="PANTHER" id="PTHR37842:SF2">
    <property type="entry name" value="GYLCOSYL HYDROLASE 115 C-TERMINAL DOMAIN-CONTAINING PROTEIN"/>
    <property type="match status" value="1"/>
</dbReference>
<name>A0A560F1F9_9PROT</name>
<dbReference type="GO" id="GO:0016787">
    <property type="term" value="F:hydrolase activity"/>
    <property type="evidence" value="ECO:0007669"/>
    <property type="project" value="UniProtKB-KW"/>
</dbReference>
<dbReference type="Pfam" id="PF15979">
    <property type="entry name" value="Glyco_hydro_115"/>
    <property type="match status" value="1"/>
</dbReference>
<evidence type="ECO:0000313" key="6">
    <source>
        <dbReference type="Proteomes" id="UP000319859"/>
    </source>
</evidence>
<dbReference type="Gene3D" id="3.20.20.520">
    <property type="entry name" value="Glycosyl hydrolase family 115"/>
    <property type="match status" value="1"/>
</dbReference>
<feature type="domain" description="Gylcosyl hydrolase 115 C-terminal" evidence="3">
    <location>
        <begin position="792"/>
        <end position="958"/>
    </location>
</feature>
<evidence type="ECO:0000259" key="3">
    <source>
        <dbReference type="Pfam" id="PF17829"/>
    </source>
</evidence>